<organism evidence="9 10">
    <name type="scientific">Prorocentrum cordatum</name>
    <dbReference type="NCBI Taxonomy" id="2364126"/>
    <lineage>
        <taxon>Eukaryota</taxon>
        <taxon>Sar</taxon>
        <taxon>Alveolata</taxon>
        <taxon>Dinophyceae</taxon>
        <taxon>Prorocentrales</taxon>
        <taxon>Prorocentraceae</taxon>
        <taxon>Prorocentrum</taxon>
    </lineage>
</organism>
<keyword evidence="10" id="KW-1185">Reference proteome</keyword>
<keyword evidence="5" id="KW-0406">Ion transport</keyword>
<gene>
    <name evidence="9" type="ORF">PCOR1329_LOCUS57917</name>
</gene>
<feature type="compositionally biased region" description="Polar residues" evidence="7">
    <location>
        <begin position="450"/>
        <end position="461"/>
    </location>
</feature>
<dbReference type="PANTHER" id="PTHR33281">
    <property type="entry name" value="UPF0187 PROTEIN YNEE"/>
    <property type="match status" value="1"/>
</dbReference>
<dbReference type="Proteomes" id="UP001189429">
    <property type="component" value="Unassembled WGS sequence"/>
</dbReference>
<protein>
    <recommendedName>
        <fullName evidence="11">Bestrophin homolog</fullName>
    </recommendedName>
</protein>
<name>A0ABN9VGZ0_9DINO</name>
<evidence type="ECO:0008006" key="11">
    <source>
        <dbReference type="Google" id="ProtNLM"/>
    </source>
</evidence>
<keyword evidence="2" id="KW-0813">Transport</keyword>
<evidence type="ECO:0000256" key="2">
    <source>
        <dbReference type="ARBA" id="ARBA00022448"/>
    </source>
</evidence>
<feature type="transmembrane region" description="Helical" evidence="8">
    <location>
        <begin position="55"/>
        <end position="74"/>
    </location>
</feature>
<sequence length="746" mass="80913">MIHYASGSGAPWNHFLNLFQMKGSGFPLAIAAATLPAALTFYLRWNDIYGDTDILVDNTAWGGFSFLVGFLVVFRTSQAYNRFWDGCTFMHRLQAEWLDACSATIAFTKHSSVEAIVVTEFKHLVVRLFSLLHMFALAYIEGCDDLEEIAAHDLELIDPDGLDQDTWNYVRQCRSSAGRVTMVFQWIQAAIVENISTGVLSIPAPILSRVFQELANGMVALHDAHKISAIPFPFPYAQTCDALLVTHSCVTPFVTCSKMSDPYWACLMAFIQVFILWSLNYIAVEIEHPFGGDPNDIDSTTLQLDMNLNLLLLLHPACDRTPVLSSKAKIQGLVKMGRAASHGLQEELRTYNEVLTRPRASKVPGPRPGASFFSFRPGDRSSTVTKNTVNSDDSDSPRASASMTPGGSWRRHTSTASGVVERRESTGRATTTSSYSSSPSSSRQTRKSSQPNGFHQSSTRPRPSVMQIVGHALAPREAKFARSRIAGAGFDAFWDLCEEAGDNEEVPRGSQRGSLAVPPLQMPPPRAMPQGGEDGGCEGEWRWGGGAGQQSSGSRPPRPPGGAGNSCSADHAPAAPPRGQQREAVGSAAQSQAGSSPAVSARSARGPEDRLPPPPRARRPGHGAPSFHRMPGDHDPEPQSPPPADLQLQPCATPEDAPPSLDADDHLESASQGSSFASRDGVPPIGPTVVRDRAGRRRRRHDDLRPGQARASARNASNVMWVPPWPPFHVIFLLGGVHGMRLPRFA</sequence>
<accession>A0ABN9VGZ0</accession>
<feature type="compositionally biased region" description="Polar residues" evidence="7">
    <location>
        <begin position="380"/>
        <end position="390"/>
    </location>
</feature>
<evidence type="ECO:0000256" key="1">
    <source>
        <dbReference type="ARBA" id="ARBA00004141"/>
    </source>
</evidence>
<evidence type="ECO:0000313" key="10">
    <source>
        <dbReference type="Proteomes" id="UP001189429"/>
    </source>
</evidence>
<feature type="compositionally biased region" description="Low complexity" evidence="7">
    <location>
        <begin position="427"/>
        <end position="449"/>
    </location>
</feature>
<evidence type="ECO:0000256" key="3">
    <source>
        <dbReference type="ARBA" id="ARBA00022692"/>
    </source>
</evidence>
<dbReference type="InterPro" id="IPR044669">
    <property type="entry name" value="YneE/VCCN1/2-like"/>
</dbReference>
<keyword evidence="3 8" id="KW-0812">Transmembrane</keyword>
<dbReference type="EMBL" id="CAUYUJ010017170">
    <property type="protein sequence ID" value="CAK0872467.1"/>
    <property type="molecule type" value="Genomic_DNA"/>
</dbReference>
<evidence type="ECO:0000256" key="6">
    <source>
        <dbReference type="ARBA" id="ARBA00023136"/>
    </source>
</evidence>
<proteinExistence type="predicted"/>
<feature type="region of interest" description="Disordered" evidence="7">
    <location>
        <begin position="503"/>
        <end position="712"/>
    </location>
</feature>
<evidence type="ECO:0000256" key="7">
    <source>
        <dbReference type="SAM" id="MobiDB-lite"/>
    </source>
</evidence>
<keyword evidence="4 8" id="KW-1133">Transmembrane helix</keyword>
<comment type="caution">
    <text evidence="9">The sequence shown here is derived from an EMBL/GenBank/DDBJ whole genome shotgun (WGS) entry which is preliminary data.</text>
</comment>
<feature type="region of interest" description="Disordered" evidence="7">
    <location>
        <begin position="357"/>
        <end position="464"/>
    </location>
</feature>
<dbReference type="Pfam" id="PF25539">
    <property type="entry name" value="Bestrophin_2"/>
    <property type="match status" value="1"/>
</dbReference>
<evidence type="ECO:0000256" key="8">
    <source>
        <dbReference type="SAM" id="Phobius"/>
    </source>
</evidence>
<feature type="transmembrane region" description="Helical" evidence="8">
    <location>
        <begin position="263"/>
        <end position="284"/>
    </location>
</feature>
<feature type="transmembrane region" description="Helical" evidence="8">
    <location>
        <begin position="25"/>
        <end position="43"/>
    </location>
</feature>
<comment type="subcellular location">
    <subcellularLocation>
        <location evidence="1">Membrane</location>
        <topology evidence="1">Multi-pass membrane protein</topology>
    </subcellularLocation>
</comment>
<feature type="compositionally biased region" description="Low complexity" evidence="7">
    <location>
        <begin position="584"/>
        <end position="601"/>
    </location>
</feature>
<evidence type="ECO:0000256" key="4">
    <source>
        <dbReference type="ARBA" id="ARBA00022989"/>
    </source>
</evidence>
<reference evidence="9" key="1">
    <citation type="submission" date="2023-10" db="EMBL/GenBank/DDBJ databases">
        <authorList>
            <person name="Chen Y."/>
            <person name="Shah S."/>
            <person name="Dougan E. K."/>
            <person name="Thang M."/>
            <person name="Chan C."/>
        </authorList>
    </citation>
    <scope>NUCLEOTIDE SEQUENCE [LARGE SCALE GENOMIC DNA]</scope>
</reference>
<keyword evidence="6 8" id="KW-0472">Membrane</keyword>
<evidence type="ECO:0000256" key="5">
    <source>
        <dbReference type="ARBA" id="ARBA00023065"/>
    </source>
</evidence>
<evidence type="ECO:0000313" key="9">
    <source>
        <dbReference type="EMBL" id="CAK0872467.1"/>
    </source>
</evidence>
<dbReference type="PANTHER" id="PTHR33281:SF20">
    <property type="match status" value="1"/>
</dbReference>